<dbReference type="EC" id="6.3.2.2" evidence="2"/>
<comment type="catalytic activity">
    <reaction evidence="7">
        <text>L-cysteine + L-glutamate + ATP = gamma-L-glutamyl-L-cysteine + ADP + phosphate + H(+)</text>
        <dbReference type="Rhea" id="RHEA:13285"/>
        <dbReference type="ChEBI" id="CHEBI:15378"/>
        <dbReference type="ChEBI" id="CHEBI:29985"/>
        <dbReference type="ChEBI" id="CHEBI:30616"/>
        <dbReference type="ChEBI" id="CHEBI:35235"/>
        <dbReference type="ChEBI" id="CHEBI:43474"/>
        <dbReference type="ChEBI" id="CHEBI:58173"/>
        <dbReference type="ChEBI" id="CHEBI:456216"/>
        <dbReference type="EC" id="6.3.2.2"/>
    </reaction>
</comment>
<evidence type="ECO:0000256" key="3">
    <source>
        <dbReference type="ARBA" id="ARBA00022598"/>
    </source>
</evidence>
<dbReference type="GO" id="GO:0005524">
    <property type="term" value="F:ATP binding"/>
    <property type="evidence" value="ECO:0007669"/>
    <property type="project" value="UniProtKB-KW"/>
</dbReference>
<dbReference type="PANTHER" id="PTHR38761">
    <property type="entry name" value="GLUTAMATE--CYSTEINE LIGASE"/>
    <property type="match status" value="1"/>
</dbReference>
<accession>A0A3B0XGR9</accession>
<protein>
    <recommendedName>
        <fullName evidence="2">glutamate--cysteine ligase</fullName>
        <ecNumber evidence="2">6.3.2.2</ecNumber>
    </recommendedName>
</protein>
<dbReference type="InterPro" id="IPR007370">
    <property type="entry name" value="Glu_cys_ligase"/>
</dbReference>
<keyword evidence="3 9" id="KW-0436">Ligase</keyword>
<dbReference type="Gene3D" id="3.30.590.20">
    <property type="match status" value="1"/>
</dbReference>
<dbReference type="InterPro" id="IPR006334">
    <property type="entry name" value="Glut_cys_ligase"/>
</dbReference>
<dbReference type="PANTHER" id="PTHR38761:SF1">
    <property type="entry name" value="GLUTAMATE--CYSTEINE LIGASE"/>
    <property type="match status" value="1"/>
</dbReference>
<dbReference type="SUPFAM" id="SSF55931">
    <property type="entry name" value="Glutamine synthetase/guanido kinase"/>
    <property type="match status" value="1"/>
</dbReference>
<dbReference type="GO" id="GO:0006750">
    <property type="term" value="P:glutathione biosynthetic process"/>
    <property type="evidence" value="ECO:0007669"/>
    <property type="project" value="UniProtKB-KW"/>
</dbReference>
<keyword evidence="4" id="KW-0317">Glutathione biosynthesis</keyword>
<organism evidence="9">
    <name type="scientific">hydrothermal vent metagenome</name>
    <dbReference type="NCBI Taxonomy" id="652676"/>
    <lineage>
        <taxon>unclassified sequences</taxon>
        <taxon>metagenomes</taxon>
        <taxon>ecological metagenomes</taxon>
    </lineage>
</organism>
<evidence type="ECO:0000256" key="2">
    <source>
        <dbReference type="ARBA" id="ARBA00012220"/>
    </source>
</evidence>
<dbReference type="GO" id="GO:0004357">
    <property type="term" value="F:glutamate-cysteine ligase activity"/>
    <property type="evidence" value="ECO:0007669"/>
    <property type="project" value="UniProtKB-EC"/>
</dbReference>
<evidence type="ECO:0000256" key="4">
    <source>
        <dbReference type="ARBA" id="ARBA00022684"/>
    </source>
</evidence>
<evidence type="ECO:0000256" key="7">
    <source>
        <dbReference type="ARBA" id="ARBA00048819"/>
    </source>
</evidence>
<feature type="domain" description="Glutamate--cysteine ligase" evidence="8">
    <location>
        <begin position="10"/>
        <end position="382"/>
    </location>
</feature>
<evidence type="ECO:0000256" key="6">
    <source>
        <dbReference type="ARBA" id="ARBA00022840"/>
    </source>
</evidence>
<dbReference type="GO" id="GO:0046872">
    <property type="term" value="F:metal ion binding"/>
    <property type="evidence" value="ECO:0007669"/>
    <property type="project" value="TreeGrafter"/>
</dbReference>
<dbReference type="AlphaFoldDB" id="A0A3B0XGR9"/>
<dbReference type="GO" id="GO:0005829">
    <property type="term" value="C:cytosol"/>
    <property type="evidence" value="ECO:0007669"/>
    <property type="project" value="TreeGrafter"/>
</dbReference>
<dbReference type="Pfam" id="PF04262">
    <property type="entry name" value="Glu_cys_ligase"/>
    <property type="match status" value="1"/>
</dbReference>
<dbReference type="EMBL" id="UOFG01000132">
    <property type="protein sequence ID" value="VAW60799.1"/>
    <property type="molecule type" value="Genomic_DNA"/>
</dbReference>
<comment type="pathway">
    <text evidence="1">Sulfur metabolism; glutathione biosynthesis; glutathione from L-cysteine and L-glutamate: step 1/2.</text>
</comment>
<dbReference type="InterPro" id="IPR014746">
    <property type="entry name" value="Gln_synth/guanido_kin_cat_dom"/>
</dbReference>
<keyword evidence="6" id="KW-0067">ATP-binding</keyword>
<evidence type="ECO:0000256" key="5">
    <source>
        <dbReference type="ARBA" id="ARBA00022741"/>
    </source>
</evidence>
<reference evidence="9" key="1">
    <citation type="submission" date="2018-06" db="EMBL/GenBank/DDBJ databases">
        <authorList>
            <person name="Zhirakovskaya E."/>
        </authorList>
    </citation>
    <scope>NUCLEOTIDE SEQUENCE</scope>
</reference>
<sequence length="526" mass="60517">MFKRVESRVKQLLEHNRSGLMDSCQIGVEKESLRVSPEGGISQLPHPDRLGSALTNPYITTDYSEALLEFITPPFEQIESVLDFLRDSQAYVYQKLEQDEILWATSMPCVMAGESSIPIARYGKSNAGQMKSIYRRGLGHRYGRPMQVIAGVHFNYSLPEGFWPVYKDMLGESELDLRDFQSKEYFSQIRNLQRYGWLIPYLFGASPAVCKSFLGGAQTTLEEFDRGTYYEPYATSLRMGDIGYQNNKESETGVKACYRSLDSYVNTLQSAIETPFPGYEKIGIKVNGKYQQLNANLLQIENEYYSTVRPKQILQGNEKPILSLKKRGVRYVELRSLDVNAFDPLGINETQLRFIEVFMLFCLLAESEQICFSEREEIDRNELLVAHKGREPGLKLIHNATQRKLKDWAHELLEGMQSVSELLDQHKTGQPYKEALQQQTEKIMHPDMTPSAQMLDEMREAGEAFYFFAKRMSKKHNEYFKGLELPADRKAFFDAEVSASLEKQRQIEEADNVSLDEYLESYFNQV</sequence>
<dbReference type="HAMAP" id="MF_00578">
    <property type="entry name" value="Glu_cys_ligase"/>
    <property type="match status" value="1"/>
</dbReference>
<dbReference type="NCBIfam" id="TIGR01434">
    <property type="entry name" value="glu_cys_ligase"/>
    <property type="match status" value="1"/>
</dbReference>
<evidence type="ECO:0000313" key="9">
    <source>
        <dbReference type="EMBL" id="VAW60799.1"/>
    </source>
</evidence>
<evidence type="ECO:0000256" key="1">
    <source>
        <dbReference type="ARBA" id="ARBA00005006"/>
    </source>
</evidence>
<gene>
    <name evidence="9" type="ORF">MNBD_GAMMA11-3167</name>
</gene>
<keyword evidence="5" id="KW-0547">Nucleotide-binding</keyword>
<name>A0A3B0XGR9_9ZZZZ</name>
<evidence type="ECO:0000259" key="8">
    <source>
        <dbReference type="Pfam" id="PF04262"/>
    </source>
</evidence>
<proteinExistence type="inferred from homology"/>